<accession>A0AAP0L197</accession>
<gene>
    <name evidence="1" type="ORF">Syun_003485</name>
</gene>
<dbReference type="Proteomes" id="UP001420932">
    <property type="component" value="Unassembled WGS sequence"/>
</dbReference>
<organism evidence="1 2">
    <name type="scientific">Stephania yunnanensis</name>
    <dbReference type="NCBI Taxonomy" id="152371"/>
    <lineage>
        <taxon>Eukaryota</taxon>
        <taxon>Viridiplantae</taxon>
        <taxon>Streptophyta</taxon>
        <taxon>Embryophyta</taxon>
        <taxon>Tracheophyta</taxon>
        <taxon>Spermatophyta</taxon>
        <taxon>Magnoliopsida</taxon>
        <taxon>Ranunculales</taxon>
        <taxon>Menispermaceae</taxon>
        <taxon>Menispermoideae</taxon>
        <taxon>Cissampelideae</taxon>
        <taxon>Stephania</taxon>
    </lineage>
</organism>
<protein>
    <submittedName>
        <fullName evidence="1">Uncharacterized protein</fullName>
    </submittedName>
</protein>
<dbReference type="AlphaFoldDB" id="A0AAP0L197"/>
<reference evidence="1 2" key="1">
    <citation type="submission" date="2024-01" db="EMBL/GenBank/DDBJ databases">
        <title>Genome assemblies of Stephania.</title>
        <authorList>
            <person name="Yang L."/>
        </authorList>
    </citation>
    <scope>NUCLEOTIDE SEQUENCE [LARGE SCALE GENOMIC DNA]</scope>
    <source>
        <strain evidence="1">YNDBR</strain>
        <tissue evidence="1">Leaf</tissue>
    </source>
</reference>
<sequence length="183" mass="19789">MHVEMSGTGYLVVEGQWDHNFTIVVSRLGSIGPATRHRAVSTPHSLAAVTSPPPPGVAAAFLKPVTADPSGRASSPLPLPLQLPLRRDPCCYSTAPTHRCRGRWSPRWPLLDRYVVDLPAACTSSAVATIVVLALPSAASPQPPPRHWFALSLLPLLPDDKQWESPVGIMRKKKKKKKKMGAS</sequence>
<name>A0AAP0L197_9MAGN</name>
<proteinExistence type="predicted"/>
<dbReference type="EMBL" id="JBBNAF010000002">
    <property type="protein sequence ID" value="KAK9162583.1"/>
    <property type="molecule type" value="Genomic_DNA"/>
</dbReference>
<evidence type="ECO:0000313" key="2">
    <source>
        <dbReference type="Proteomes" id="UP001420932"/>
    </source>
</evidence>
<evidence type="ECO:0000313" key="1">
    <source>
        <dbReference type="EMBL" id="KAK9162583.1"/>
    </source>
</evidence>
<keyword evidence="2" id="KW-1185">Reference proteome</keyword>
<comment type="caution">
    <text evidence="1">The sequence shown here is derived from an EMBL/GenBank/DDBJ whole genome shotgun (WGS) entry which is preliminary data.</text>
</comment>